<dbReference type="Pfam" id="PF00176">
    <property type="entry name" value="SNF2-rel_dom"/>
    <property type="match status" value="1"/>
</dbReference>
<dbReference type="InterPro" id="IPR000330">
    <property type="entry name" value="SNF2_N"/>
</dbReference>
<dbReference type="Gene3D" id="3.40.50.300">
    <property type="entry name" value="P-loop containing nucleotide triphosphate hydrolases"/>
    <property type="match status" value="1"/>
</dbReference>
<name>A0A938XQX8_9FIRM</name>
<dbReference type="PROSITE" id="PS51194">
    <property type="entry name" value="HELICASE_CTER"/>
    <property type="match status" value="1"/>
</dbReference>
<feature type="domain" description="Helicase ATP-binding" evidence="5">
    <location>
        <begin position="36"/>
        <end position="190"/>
    </location>
</feature>
<comment type="caution">
    <text evidence="7">The sequence shown here is derived from an EMBL/GenBank/DDBJ whole genome shotgun (WGS) entry which is preliminary data.</text>
</comment>
<dbReference type="InterPro" id="IPR027417">
    <property type="entry name" value="P-loop_NTPase"/>
</dbReference>
<dbReference type="CDD" id="cd18011">
    <property type="entry name" value="DEXDc_RapA"/>
    <property type="match status" value="1"/>
</dbReference>
<dbReference type="GO" id="GO:0004386">
    <property type="term" value="F:helicase activity"/>
    <property type="evidence" value="ECO:0007669"/>
    <property type="project" value="UniProtKB-KW"/>
</dbReference>
<keyword evidence="3 7" id="KW-0347">Helicase</keyword>
<evidence type="ECO:0000256" key="4">
    <source>
        <dbReference type="ARBA" id="ARBA00022840"/>
    </source>
</evidence>
<dbReference type="RefSeq" id="WP_204702795.1">
    <property type="nucleotide sequence ID" value="NZ_JAFBDQ010000019.1"/>
</dbReference>
<keyword evidence="1" id="KW-0547">Nucleotide-binding</keyword>
<keyword evidence="2" id="KW-0378">Hydrolase</keyword>
<evidence type="ECO:0000313" key="8">
    <source>
        <dbReference type="Proteomes" id="UP000774000"/>
    </source>
</evidence>
<dbReference type="AlphaFoldDB" id="A0A938XQX8"/>
<dbReference type="CDD" id="cd18793">
    <property type="entry name" value="SF2_C_SNF"/>
    <property type="match status" value="1"/>
</dbReference>
<dbReference type="Proteomes" id="UP000774000">
    <property type="component" value="Unassembled WGS sequence"/>
</dbReference>
<proteinExistence type="predicted"/>
<dbReference type="InterPro" id="IPR014001">
    <property type="entry name" value="Helicase_ATP-bd"/>
</dbReference>
<dbReference type="GO" id="GO:0005524">
    <property type="term" value="F:ATP binding"/>
    <property type="evidence" value="ECO:0007669"/>
    <property type="project" value="UniProtKB-KW"/>
</dbReference>
<sequence length="511" mass="59866">MTVNQKDDLLAMQELNEYWQQQDFKLLPHQYRTVTKVIKQLDGRALLADEVGLGKTIEAGMILKEYLLRGLVETCLILTPVSLGFQWWRELNDKFKINLYNNRKGKGWHYFNVIISSLDRAKREPHRSAIYKRGFDLVIVDEAHRLKNEATMNWKFVNNIPKKYLLLLTATPLQNDLKELYNLINLLRPELYQDYNDFKARHVDGKRQIQNLSMLQEQLSQVMIRNKREDFKLATDNNRELELLPVELTTEERKLYEMITKLVQQKYKSQSSNSSFQLLTLQREVCSSSFAVAKSLQRMLEKSQYQSIWTELKDILKLATEITNNQKLTVVKKIMAKTDTKVIIFTEYKATQQYLGYNLYHQGYNPIFFSGDLSDSQKEWAKARFENEGDILISTEAGGQGINLQFCNTIINYDLPWNPMKLEQRIGRVDRLGQTNDVVVYNLITTETIEERILALLFEKVDLFETVTGDQLQLLLNEKQLENDELLSCSNQLTDIDYRADLGQLREKYLH</sequence>
<reference evidence="7" key="1">
    <citation type="submission" date="2021-01" db="EMBL/GenBank/DDBJ databases">
        <title>Genomic Encyclopedia of Type Strains, Phase IV (KMG-IV): sequencing the most valuable type-strain genomes for metagenomic binning, comparative biology and taxonomic classification.</title>
        <authorList>
            <person name="Goeker M."/>
        </authorList>
    </citation>
    <scope>NUCLEOTIDE SEQUENCE</scope>
    <source>
        <strain evidence="7">DSM 23230</strain>
    </source>
</reference>
<dbReference type="PANTHER" id="PTHR10799">
    <property type="entry name" value="SNF2/RAD54 HELICASE FAMILY"/>
    <property type="match status" value="1"/>
</dbReference>
<organism evidence="7 8">
    <name type="scientific">Halanaerobacter jeridensis</name>
    <dbReference type="NCBI Taxonomy" id="706427"/>
    <lineage>
        <taxon>Bacteria</taxon>
        <taxon>Bacillati</taxon>
        <taxon>Bacillota</taxon>
        <taxon>Clostridia</taxon>
        <taxon>Halanaerobiales</taxon>
        <taxon>Halobacteroidaceae</taxon>
        <taxon>Halanaerobacter</taxon>
    </lineage>
</organism>
<dbReference type="InterPro" id="IPR049730">
    <property type="entry name" value="SNF2/RAD54-like_C"/>
</dbReference>
<dbReference type="InterPro" id="IPR038718">
    <property type="entry name" value="SNF2-like_sf"/>
</dbReference>
<evidence type="ECO:0000256" key="2">
    <source>
        <dbReference type="ARBA" id="ARBA00022801"/>
    </source>
</evidence>
<evidence type="ECO:0000259" key="5">
    <source>
        <dbReference type="PROSITE" id="PS51192"/>
    </source>
</evidence>
<feature type="domain" description="Helicase C-terminal" evidence="6">
    <location>
        <begin position="330"/>
        <end position="482"/>
    </location>
</feature>
<dbReference type="SMART" id="SM00490">
    <property type="entry name" value="HELICc"/>
    <property type="match status" value="1"/>
</dbReference>
<accession>A0A938XQX8</accession>
<dbReference type="InterPro" id="IPR057342">
    <property type="entry name" value="DEXDc_RapA"/>
</dbReference>
<keyword evidence="8" id="KW-1185">Reference proteome</keyword>
<dbReference type="SUPFAM" id="SSF52540">
    <property type="entry name" value="P-loop containing nucleoside triphosphate hydrolases"/>
    <property type="match status" value="2"/>
</dbReference>
<evidence type="ECO:0000259" key="6">
    <source>
        <dbReference type="PROSITE" id="PS51194"/>
    </source>
</evidence>
<evidence type="ECO:0000313" key="7">
    <source>
        <dbReference type="EMBL" id="MBM7557907.1"/>
    </source>
</evidence>
<gene>
    <name evidence="7" type="ORF">JOC47_002775</name>
</gene>
<keyword evidence="4" id="KW-0067">ATP-binding</keyword>
<dbReference type="Gene3D" id="3.40.50.10810">
    <property type="entry name" value="Tandem AAA-ATPase domain"/>
    <property type="match status" value="1"/>
</dbReference>
<dbReference type="SMART" id="SM00487">
    <property type="entry name" value="DEXDc"/>
    <property type="match status" value="1"/>
</dbReference>
<dbReference type="Pfam" id="PF00271">
    <property type="entry name" value="Helicase_C"/>
    <property type="match status" value="1"/>
</dbReference>
<dbReference type="EMBL" id="JAFBDQ010000019">
    <property type="protein sequence ID" value="MBM7557907.1"/>
    <property type="molecule type" value="Genomic_DNA"/>
</dbReference>
<dbReference type="PROSITE" id="PS51192">
    <property type="entry name" value="HELICASE_ATP_BIND_1"/>
    <property type="match status" value="1"/>
</dbReference>
<evidence type="ECO:0000256" key="3">
    <source>
        <dbReference type="ARBA" id="ARBA00022806"/>
    </source>
</evidence>
<dbReference type="GO" id="GO:0016787">
    <property type="term" value="F:hydrolase activity"/>
    <property type="evidence" value="ECO:0007669"/>
    <property type="project" value="UniProtKB-KW"/>
</dbReference>
<evidence type="ECO:0000256" key="1">
    <source>
        <dbReference type="ARBA" id="ARBA00022741"/>
    </source>
</evidence>
<dbReference type="InterPro" id="IPR001650">
    <property type="entry name" value="Helicase_C-like"/>
</dbReference>
<protein>
    <submittedName>
        <fullName evidence="7">SNF2 family DNA or RNA helicase</fullName>
    </submittedName>
</protein>